<evidence type="ECO:0000313" key="10">
    <source>
        <dbReference type="Proteomes" id="UP000050517"/>
    </source>
</evidence>
<dbReference type="Pfam" id="PF02386">
    <property type="entry name" value="TrkH"/>
    <property type="match status" value="1"/>
</dbReference>
<feature type="transmembrane region" description="Helical" evidence="8">
    <location>
        <begin position="342"/>
        <end position="366"/>
    </location>
</feature>
<evidence type="ECO:0000256" key="4">
    <source>
        <dbReference type="ARBA" id="ARBA00022692"/>
    </source>
</evidence>
<organism evidence="9 10">
    <name type="scientific">Corynebacterium oculi</name>
    <dbReference type="NCBI Taxonomy" id="1544416"/>
    <lineage>
        <taxon>Bacteria</taxon>
        <taxon>Bacillati</taxon>
        <taxon>Actinomycetota</taxon>
        <taxon>Actinomycetes</taxon>
        <taxon>Mycobacteriales</taxon>
        <taxon>Corynebacteriaceae</taxon>
        <taxon>Corynebacterium</taxon>
    </lineage>
</organism>
<feature type="transmembrane region" description="Helical" evidence="8">
    <location>
        <begin position="301"/>
        <end position="322"/>
    </location>
</feature>
<protein>
    <submittedName>
        <fullName evidence="9">Ktr system potassium uptake protein B</fullName>
    </submittedName>
</protein>
<evidence type="ECO:0000256" key="2">
    <source>
        <dbReference type="ARBA" id="ARBA00022448"/>
    </source>
</evidence>
<keyword evidence="2" id="KW-0813">Transport</keyword>
<keyword evidence="4 8" id="KW-0812">Transmembrane</keyword>
<evidence type="ECO:0000256" key="3">
    <source>
        <dbReference type="ARBA" id="ARBA00022475"/>
    </source>
</evidence>
<reference evidence="9 10" key="1">
    <citation type="submission" date="2015-10" db="EMBL/GenBank/DDBJ databases">
        <title>Corynebacteirum lowii and Corynebacterium oculi species nova, derived from human clinical disease and and emended description of Corynebacterium mastiditis.</title>
        <authorList>
            <person name="Bernard K."/>
            <person name="Pacheco A.L."/>
            <person name="Mcdougall C."/>
            <person name="Burtx T."/>
            <person name="Weibe D."/>
            <person name="Tyler S."/>
            <person name="Olson A.B."/>
            <person name="Cnockaert M."/>
            <person name="Eguchi H."/>
            <person name="Kuwahara T."/>
            <person name="Nakayama-Imaohji H."/>
            <person name="Boudewijins M."/>
            <person name="Van Hoecke F."/>
            <person name="Bernier A.-M."/>
            <person name="Vandamme P."/>
        </authorList>
    </citation>
    <scope>NUCLEOTIDE SEQUENCE [LARGE SCALE GENOMIC DNA]</scope>
    <source>
        <strain evidence="9 10">NML 130210</strain>
    </source>
</reference>
<keyword evidence="3" id="KW-1003">Cell membrane</keyword>
<gene>
    <name evidence="9" type="primary">ktrB</name>
    <name evidence="9" type="ORF">Cocul_00849</name>
</gene>
<comment type="caution">
    <text evidence="9">The sequence shown here is derived from an EMBL/GenBank/DDBJ whole genome shotgun (WGS) entry which is preliminary data.</text>
</comment>
<keyword evidence="5 8" id="KW-1133">Transmembrane helix</keyword>
<dbReference type="GO" id="GO:0005886">
    <property type="term" value="C:plasma membrane"/>
    <property type="evidence" value="ECO:0007669"/>
    <property type="project" value="UniProtKB-SubCell"/>
</dbReference>
<dbReference type="EMBL" id="LKST01000002">
    <property type="protein sequence ID" value="KQB84053.1"/>
    <property type="molecule type" value="Genomic_DNA"/>
</dbReference>
<feature type="transmembrane region" description="Helical" evidence="8">
    <location>
        <begin position="135"/>
        <end position="159"/>
    </location>
</feature>
<feature type="transmembrane region" description="Helical" evidence="8">
    <location>
        <begin position="180"/>
        <end position="201"/>
    </location>
</feature>
<feature type="transmembrane region" description="Helical" evidence="8">
    <location>
        <begin position="20"/>
        <end position="43"/>
    </location>
</feature>
<evidence type="ECO:0000256" key="5">
    <source>
        <dbReference type="ARBA" id="ARBA00022989"/>
    </source>
</evidence>
<name>A0A0Q0TY95_9CORY</name>
<dbReference type="Proteomes" id="UP000050517">
    <property type="component" value="Unassembled WGS sequence"/>
</dbReference>
<evidence type="ECO:0000256" key="8">
    <source>
        <dbReference type="SAM" id="Phobius"/>
    </source>
</evidence>
<dbReference type="InterPro" id="IPR003445">
    <property type="entry name" value="Cat_transpt"/>
</dbReference>
<dbReference type="PANTHER" id="PTHR32024:SF1">
    <property type="entry name" value="KTR SYSTEM POTASSIUM UPTAKE PROTEIN B"/>
    <property type="match status" value="1"/>
</dbReference>
<evidence type="ECO:0000256" key="7">
    <source>
        <dbReference type="ARBA" id="ARBA00023136"/>
    </source>
</evidence>
<feature type="transmembrane region" description="Helical" evidence="8">
    <location>
        <begin position="70"/>
        <end position="95"/>
    </location>
</feature>
<dbReference type="PANTHER" id="PTHR32024">
    <property type="entry name" value="TRK SYSTEM POTASSIUM UPTAKE PROTEIN TRKG-RELATED"/>
    <property type="match status" value="1"/>
</dbReference>
<keyword evidence="7 8" id="KW-0472">Membrane</keyword>
<evidence type="ECO:0000256" key="1">
    <source>
        <dbReference type="ARBA" id="ARBA00004651"/>
    </source>
</evidence>
<evidence type="ECO:0000313" key="9">
    <source>
        <dbReference type="EMBL" id="KQB84053.1"/>
    </source>
</evidence>
<dbReference type="AlphaFoldDB" id="A0A0Q0TY95"/>
<feature type="transmembrane region" description="Helical" evidence="8">
    <location>
        <begin position="249"/>
        <end position="280"/>
    </location>
</feature>
<dbReference type="GO" id="GO:0030001">
    <property type="term" value="P:metal ion transport"/>
    <property type="evidence" value="ECO:0007669"/>
    <property type="project" value="UniProtKB-ARBA"/>
</dbReference>
<keyword evidence="6" id="KW-0406">Ion transport</keyword>
<proteinExistence type="predicted"/>
<keyword evidence="10" id="KW-1185">Reference proteome</keyword>
<dbReference type="GO" id="GO:0008324">
    <property type="term" value="F:monoatomic cation transmembrane transporter activity"/>
    <property type="evidence" value="ECO:0007669"/>
    <property type="project" value="InterPro"/>
</dbReference>
<sequence length="397" mass="41954">MTGLAVVDTSSHWSGTGQAVIIALIQIGGFGIMGLTSLAGMIITGHMSLRWRVTATAEGRSLTTANVKKILIATFFLTVFCELTTASIIATRMAISYGKSFHEALWSGIFYSISAFNNAGFALEADSLTRYVSDIWIIIPLSLSFIIGGIGFPVVIEIIDKITAWRKTGRKTSNRLSLTARISLTGTAILIAAGTMMVANLEWAGALHHLPAGSKILAAFFQGASPRTAGFNSIDYGSMHPTTLMGTDILMFIGGGSAGTAGGVKITTFAILCAAMIAQFKGHQDTTIHGRKIPNEVTRQSLTVFAAGIISVTISVGLLRVLEPQFSADQISFEVISAFSTVGLSTGITANLSGASQIIICALMYLGRIGPITLVASLAAKSSQRQFSYPEERPFIG</sequence>
<evidence type="ECO:0000256" key="6">
    <source>
        <dbReference type="ARBA" id="ARBA00023065"/>
    </source>
</evidence>
<accession>A0A0Q0TY95</accession>
<dbReference type="PATRIC" id="fig|1544416.3.peg.848"/>
<comment type="subcellular location">
    <subcellularLocation>
        <location evidence="1">Cell membrane</location>
        <topology evidence="1">Multi-pass membrane protein</topology>
    </subcellularLocation>
</comment>